<dbReference type="GO" id="GO:0009279">
    <property type="term" value="C:cell outer membrane"/>
    <property type="evidence" value="ECO:0007669"/>
    <property type="project" value="UniProtKB-SubCell"/>
</dbReference>
<dbReference type="STRING" id="391626.OAN307_c23740"/>
<organism evidence="11 12">
    <name type="scientific">Octadecabacter antarcticus 307</name>
    <dbReference type="NCBI Taxonomy" id="391626"/>
    <lineage>
        <taxon>Bacteria</taxon>
        <taxon>Pseudomonadati</taxon>
        <taxon>Pseudomonadota</taxon>
        <taxon>Alphaproteobacteria</taxon>
        <taxon>Rhodobacterales</taxon>
        <taxon>Roseobacteraceae</taxon>
        <taxon>Octadecabacter</taxon>
    </lineage>
</organism>
<comment type="function">
    <text evidence="8">Part of the outer membrane protein assembly complex, which is involved in assembly and insertion of beta-barrel proteins into the outer membrane.</text>
</comment>
<dbReference type="Pfam" id="PF07244">
    <property type="entry name" value="POTRA"/>
    <property type="match status" value="4"/>
</dbReference>
<dbReference type="SUPFAM" id="SSF56935">
    <property type="entry name" value="Porins"/>
    <property type="match status" value="1"/>
</dbReference>
<evidence type="ECO:0000256" key="7">
    <source>
        <dbReference type="ARBA" id="ARBA00023237"/>
    </source>
</evidence>
<evidence type="ECO:0000256" key="3">
    <source>
        <dbReference type="ARBA" id="ARBA00022692"/>
    </source>
</evidence>
<keyword evidence="3 8" id="KW-0812">Transmembrane</keyword>
<evidence type="ECO:0000256" key="2">
    <source>
        <dbReference type="ARBA" id="ARBA00022452"/>
    </source>
</evidence>
<dbReference type="InterPro" id="IPR034746">
    <property type="entry name" value="POTRA"/>
</dbReference>
<proteinExistence type="inferred from homology"/>
<comment type="similarity">
    <text evidence="8">Belongs to the BamA family.</text>
</comment>
<dbReference type="RefSeq" id="WP_015500007.1">
    <property type="nucleotide sequence ID" value="NC_020911.1"/>
</dbReference>
<keyword evidence="4 8" id="KW-0732">Signal</keyword>
<keyword evidence="6 8" id="KW-0472">Membrane</keyword>
<evidence type="ECO:0000313" key="12">
    <source>
        <dbReference type="Proteomes" id="UP000005307"/>
    </source>
</evidence>
<comment type="subunit">
    <text evidence="8">Part of the Bam complex.</text>
</comment>
<dbReference type="OrthoDB" id="9803054at2"/>
<evidence type="ECO:0000256" key="8">
    <source>
        <dbReference type="HAMAP-Rule" id="MF_01430"/>
    </source>
</evidence>
<dbReference type="PANTHER" id="PTHR12815">
    <property type="entry name" value="SORTING AND ASSEMBLY MACHINERY SAMM50 PROTEIN FAMILY MEMBER"/>
    <property type="match status" value="1"/>
</dbReference>
<evidence type="ECO:0000259" key="10">
    <source>
        <dbReference type="PROSITE" id="PS51779"/>
    </source>
</evidence>
<dbReference type="Proteomes" id="UP000005307">
    <property type="component" value="Chromosome"/>
</dbReference>
<gene>
    <name evidence="8" type="primary">bamA</name>
    <name evidence="11" type="ORF">OAN307_c23740</name>
</gene>
<feature type="domain" description="POTRA" evidence="10">
    <location>
        <begin position="113"/>
        <end position="190"/>
    </location>
</feature>
<dbReference type="Gene3D" id="3.10.20.310">
    <property type="entry name" value="membrane protein fhac"/>
    <property type="match status" value="5"/>
</dbReference>
<dbReference type="InterPro" id="IPR000184">
    <property type="entry name" value="Bac_surfAg_D15"/>
</dbReference>
<dbReference type="KEGG" id="oat:OAN307_c23740"/>
<feature type="domain" description="POTRA" evidence="10">
    <location>
        <begin position="45"/>
        <end position="112"/>
    </location>
</feature>
<dbReference type="HAMAP" id="MF_01430">
    <property type="entry name" value="OM_assembly_BamA"/>
    <property type="match status" value="1"/>
</dbReference>
<evidence type="ECO:0000256" key="1">
    <source>
        <dbReference type="ARBA" id="ARBA00004370"/>
    </source>
</evidence>
<dbReference type="PIRSF" id="PIRSF006076">
    <property type="entry name" value="OM_assembly_OMP85"/>
    <property type="match status" value="1"/>
</dbReference>
<evidence type="ECO:0000313" key="11">
    <source>
        <dbReference type="EMBL" id="AGI67989.1"/>
    </source>
</evidence>
<name>M9R5V8_9RHOB</name>
<dbReference type="InterPro" id="IPR039910">
    <property type="entry name" value="D15-like"/>
</dbReference>
<dbReference type="Pfam" id="PF01103">
    <property type="entry name" value="Omp85"/>
    <property type="match status" value="1"/>
</dbReference>
<keyword evidence="5 8" id="KW-0677">Repeat</keyword>
<dbReference type="Gene3D" id="2.40.160.50">
    <property type="entry name" value="membrane protein fhac: a member of the omp85/tpsb transporter family"/>
    <property type="match status" value="1"/>
</dbReference>
<dbReference type="PANTHER" id="PTHR12815:SF23">
    <property type="entry name" value="OUTER MEMBRANE PROTEIN ASSEMBLY FACTOR BAMA"/>
    <property type="match status" value="1"/>
</dbReference>
<reference evidence="11 12" key="1">
    <citation type="journal article" date="2013" name="PLoS ONE">
        <title>Poles Apart: Arctic and Antarctic Octadecabacter strains Share High Genome Plasticity and a New Type of Xanthorhodopsin.</title>
        <authorList>
            <person name="Vollmers J."/>
            <person name="Voget S."/>
            <person name="Dietrich S."/>
            <person name="Gollnow K."/>
            <person name="Smits M."/>
            <person name="Meyer K."/>
            <person name="Brinkhoff T."/>
            <person name="Simon M."/>
            <person name="Daniel R."/>
        </authorList>
    </citation>
    <scope>NUCLEOTIDE SEQUENCE [LARGE SCALE GENOMIC DNA]</scope>
    <source>
        <strain evidence="11 12">307</strain>
    </source>
</reference>
<protein>
    <recommendedName>
        <fullName evidence="8 9">Outer membrane protein assembly factor BamA</fullName>
    </recommendedName>
</protein>
<feature type="chain" id="PRO_5009017848" description="Outer membrane protein assembly factor BamA" evidence="8">
    <location>
        <begin position="43"/>
        <end position="779"/>
    </location>
</feature>
<dbReference type="AlphaFoldDB" id="M9R5V8"/>
<dbReference type="GO" id="GO:0043165">
    <property type="term" value="P:Gram-negative-bacterium-type cell outer membrane assembly"/>
    <property type="evidence" value="ECO:0007669"/>
    <property type="project" value="UniProtKB-UniRule"/>
</dbReference>
<evidence type="ECO:0000256" key="9">
    <source>
        <dbReference type="NCBIfam" id="TIGR03303"/>
    </source>
</evidence>
<evidence type="ECO:0000256" key="5">
    <source>
        <dbReference type="ARBA" id="ARBA00022737"/>
    </source>
</evidence>
<feature type="signal peptide" evidence="8">
    <location>
        <begin position="1"/>
        <end position="42"/>
    </location>
</feature>
<dbReference type="NCBIfam" id="TIGR03303">
    <property type="entry name" value="OM_YaeT"/>
    <property type="match status" value="1"/>
</dbReference>
<keyword evidence="7 8" id="KW-0998">Cell outer membrane</keyword>
<keyword evidence="12" id="KW-1185">Reference proteome</keyword>
<dbReference type="eggNOG" id="COG4775">
    <property type="taxonomic scope" value="Bacteria"/>
</dbReference>
<dbReference type="GO" id="GO:0051205">
    <property type="term" value="P:protein insertion into membrane"/>
    <property type="evidence" value="ECO:0007669"/>
    <property type="project" value="UniProtKB-UniRule"/>
</dbReference>
<dbReference type="HOGENOM" id="CLU_007664_1_2_5"/>
<feature type="domain" description="POTRA" evidence="10">
    <location>
        <begin position="366"/>
        <end position="439"/>
    </location>
</feature>
<dbReference type="PROSITE" id="PS51779">
    <property type="entry name" value="POTRA"/>
    <property type="match status" value="3"/>
</dbReference>
<dbReference type="InterPro" id="IPR023707">
    <property type="entry name" value="OM_assembly_BamA"/>
</dbReference>
<comment type="subcellular location">
    <subcellularLocation>
        <location evidence="8">Cell outer membrane</location>
    </subcellularLocation>
    <subcellularLocation>
        <location evidence="1">Membrane</location>
    </subcellularLocation>
</comment>
<dbReference type="InterPro" id="IPR010827">
    <property type="entry name" value="BamA/TamA_POTRA"/>
</dbReference>
<keyword evidence="2 8" id="KW-1134">Transmembrane beta strand</keyword>
<sequence precursor="true">MNNALHAFNKNLERMRVMTRGWALIAALLVSGMMALASPVSAQDFNFSNVSVEGNQRIETATILTYLGFGQGEAVTAGAVNDAAQRIRATGLFEAVDVVPQGRTLIIRVAEFPTVNQIAFEGNSRIRDAELGAVVRSQPRRVYSPSQAEADTAAISQVYADQGRINATVTPRIIQRSDNRVDLVFEVFEGGLTEVERISFVGNRAFGESRLRRVLETKQAGLLRALINRDTFIADRVAFDQQVLTDFYQSRGYVDFQVQNVDVSLTRERDAYLITFNVQEGQKFEFGNLTVTSEVTGADPAIYEDALRLRTGATYSPELIERDITRLELLALRQGLNFVRADPRVTRNDRTLTLDVEFALVNGPRIFVERIDIEGNNTTLDRVIRSRFDVVEGDPFNPRQIRESAERIRALGFFGTANVDAREGSSPDQVVIDVDVTEAPTGSLSFGGNFSTDNGFSLLARFNQRNFLGRGQSLSFSVQGGVDNQNFSFSFTEPRLLGRDLSFGIDTSYRSTDSQNALYDTTRASLRPRIGFPISENGRLTLYFAYDHTEVTNYTTTGAPSPFILADEAQGGIGTSALGYGYSYDTRRTGLNPNAGVLFRFGQEFGFGDSSFIETTAELAAQTSVLSEVVTLRATIEGGLLSYTSGDSRVTDRYFLSSGTMRGFEPGGIGPRDDTFGSDKDALGGNAFAVVRLEAEFPLGLPEEYGISGGVFLDYGSVWDVGSSAGPVLYDDFTPRTVAGVSIFWNTPIGPLRFNYTEPLDVQANDQIQQFDVTISTDF</sequence>
<evidence type="ECO:0000256" key="4">
    <source>
        <dbReference type="ARBA" id="ARBA00022729"/>
    </source>
</evidence>
<dbReference type="EMBL" id="CP003740">
    <property type="protein sequence ID" value="AGI67989.1"/>
    <property type="molecule type" value="Genomic_DNA"/>
</dbReference>
<accession>M9R5V8</accession>
<evidence type="ECO:0000256" key="6">
    <source>
        <dbReference type="ARBA" id="ARBA00023136"/>
    </source>
</evidence>